<dbReference type="AlphaFoldDB" id="A0A4Q7NM25"/>
<dbReference type="InterPro" id="IPR031322">
    <property type="entry name" value="Shikimate/glucono_kinase"/>
</dbReference>
<dbReference type="InterPro" id="IPR006001">
    <property type="entry name" value="Therm_gnt_kin"/>
</dbReference>
<evidence type="ECO:0000313" key="11">
    <source>
        <dbReference type="EMBL" id="RZS86199.1"/>
    </source>
</evidence>
<dbReference type="CDD" id="cd02021">
    <property type="entry name" value="GntK"/>
    <property type="match status" value="1"/>
</dbReference>
<dbReference type="FunFam" id="3.40.50.300:FF:000522">
    <property type="entry name" value="Gluconokinase"/>
    <property type="match status" value="1"/>
</dbReference>
<dbReference type="PANTHER" id="PTHR43442:SF3">
    <property type="entry name" value="GLUCONOKINASE-RELATED"/>
    <property type="match status" value="1"/>
</dbReference>
<comment type="catalytic activity">
    <reaction evidence="9 10">
        <text>D-gluconate + ATP = 6-phospho-D-gluconate + ADP + H(+)</text>
        <dbReference type="Rhea" id="RHEA:19433"/>
        <dbReference type="ChEBI" id="CHEBI:15378"/>
        <dbReference type="ChEBI" id="CHEBI:18391"/>
        <dbReference type="ChEBI" id="CHEBI:30616"/>
        <dbReference type="ChEBI" id="CHEBI:58759"/>
        <dbReference type="ChEBI" id="CHEBI:456216"/>
        <dbReference type="EC" id="2.7.1.12"/>
    </reaction>
</comment>
<protein>
    <recommendedName>
        <fullName evidence="3 10">Gluconokinase</fullName>
        <ecNumber evidence="3 10">2.7.1.12</ecNumber>
    </recommendedName>
</protein>
<gene>
    <name evidence="11" type="ORF">EV675_2233</name>
</gene>
<keyword evidence="12" id="KW-1185">Reference proteome</keyword>
<evidence type="ECO:0000256" key="3">
    <source>
        <dbReference type="ARBA" id="ARBA00012054"/>
    </source>
</evidence>
<reference evidence="11 12" key="1">
    <citation type="submission" date="2019-02" db="EMBL/GenBank/DDBJ databases">
        <title>Genomic Encyclopedia of Type Strains, Phase IV (KMG-IV): sequencing the most valuable type-strain genomes for metagenomic binning, comparative biology and taxonomic classification.</title>
        <authorList>
            <person name="Goeker M."/>
        </authorList>
    </citation>
    <scope>NUCLEOTIDE SEQUENCE [LARGE SCALE GENOMIC DNA]</scope>
    <source>
        <strain evidence="11 12">K24</strain>
    </source>
</reference>
<evidence type="ECO:0000256" key="10">
    <source>
        <dbReference type="RuleBase" id="RU363066"/>
    </source>
</evidence>
<evidence type="ECO:0000313" key="12">
    <source>
        <dbReference type="Proteomes" id="UP000292445"/>
    </source>
</evidence>
<dbReference type="Pfam" id="PF01202">
    <property type="entry name" value="SKI"/>
    <property type="match status" value="1"/>
</dbReference>
<dbReference type="OrthoDB" id="9795716at2"/>
<name>A0A4Q7NM25_9BURK</name>
<dbReference type="Gene3D" id="3.40.50.300">
    <property type="entry name" value="P-loop containing nucleotide triphosphate hydrolases"/>
    <property type="match status" value="1"/>
</dbReference>
<dbReference type="PRINTS" id="PR01100">
    <property type="entry name" value="SHIKIMTKNASE"/>
</dbReference>
<comment type="similarity">
    <text evidence="2 10">Belongs to the gluconokinase GntK/GntV family.</text>
</comment>
<dbReference type="SUPFAM" id="SSF52540">
    <property type="entry name" value="P-loop containing nucleoside triphosphate hydrolases"/>
    <property type="match status" value="1"/>
</dbReference>
<comment type="pathway">
    <text evidence="1">Carbohydrate acid metabolism.</text>
</comment>
<organism evidence="11 12">
    <name type="scientific">Pigmentiphaga kullae</name>
    <dbReference type="NCBI Taxonomy" id="151784"/>
    <lineage>
        <taxon>Bacteria</taxon>
        <taxon>Pseudomonadati</taxon>
        <taxon>Pseudomonadota</taxon>
        <taxon>Betaproteobacteria</taxon>
        <taxon>Burkholderiales</taxon>
        <taxon>Alcaligenaceae</taxon>
        <taxon>Pigmentiphaga</taxon>
    </lineage>
</organism>
<evidence type="ECO:0000256" key="2">
    <source>
        <dbReference type="ARBA" id="ARBA00008420"/>
    </source>
</evidence>
<dbReference type="Proteomes" id="UP000292445">
    <property type="component" value="Unassembled WGS sequence"/>
</dbReference>
<evidence type="ECO:0000256" key="5">
    <source>
        <dbReference type="ARBA" id="ARBA00022741"/>
    </source>
</evidence>
<dbReference type="GO" id="GO:0005524">
    <property type="term" value="F:ATP binding"/>
    <property type="evidence" value="ECO:0007669"/>
    <property type="project" value="UniProtKB-KW"/>
</dbReference>
<keyword evidence="8" id="KW-0311">Gluconate utilization</keyword>
<evidence type="ECO:0000256" key="6">
    <source>
        <dbReference type="ARBA" id="ARBA00022777"/>
    </source>
</evidence>
<evidence type="ECO:0000256" key="8">
    <source>
        <dbReference type="ARBA" id="ARBA00023064"/>
    </source>
</evidence>
<accession>A0A4Q7NM25</accession>
<keyword evidence="5 10" id="KW-0547">Nucleotide-binding</keyword>
<evidence type="ECO:0000256" key="9">
    <source>
        <dbReference type="ARBA" id="ARBA00048090"/>
    </source>
</evidence>
<keyword evidence="4 10" id="KW-0808">Transferase</keyword>
<keyword evidence="7 10" id="KW-0067">ATP-binding</keyword>
<keyword evidence="6 10" id="KW-0418">Kinase</keyword>
<dbReference type="NCBIfam" id="TIGR01313">
    <property type="entry name" value="therm_gnt_kin"/>
    <property type="match status" value="1"/>
</dbReference>
<evidence type="ECO:0000256" key="1">
    <source>
        <dbReference type="ARBA" id="ARBA00004761"/>
    </source>
</evidence>
<dbReference type="EC" id="2.7.1.12" evidence="3 10"/>
<proteinExistence type="inferred from homology"/>
<dbReference type="RefSeq" id="WP_130357312.1">
    <property type="nucleotide sequence ID" value="NZ_SGXC01000001.1"/>
</dbReference>
<evidence type="ECO:0000256" key="7">
    <source>
        <dbReference type="ARBA" id="ARBA00022840"/>
    </source>
</evidence>
<dbReference type="GO" id="GO:0019521">
    <property type="term" value="P:D-gluconate metabolic process"/>
    <property type="evidence" value="ECO:0007669"/>
    <property type="project" value="UniProtKB-KW"/>
</dbReference>
<dbReference type="InterPro" id="IPR027417">
    <property type="entry name" value="P-loop_NTPase"/>
</dbReference>
<dbReference type="GO" id="GO:0046316">
    <property type="term" value="F:gluconokinase activity"/>
    <property type="evidence" value="ECO:0007669"/>
    <property type="project" value="UniProtKB-EC"/>
</dbReference>
<dbReference type="EMBL" id="SGXC01000001">
    <property type="protein sequence ID" value="RZS86199.1"/>
    <property type="molecule type" value="Genomic_DNA"/>
</dbReference>
<comment type="caution">
    <text evidence="11">The sequence shown here is derived from an EMBL/GenBank/DDBJ whole genome shotgun (WGS) entry which is preliminary data.</text>
</comment>
<sequence length="168" mass="18611">MVVIIMGVSGSGKTTIGKLLAARLRCGYSDADEFHPRANIEKMSRGEALGDADREPWLRAMRAAIQTVLAGGRTHVFSCSALRERYRDALARPGDDVVFVHLDVSYETVMQRLARRRGHFFDPALARSQFQTLEAPRRGIVVDAERTPGEIVDRIVADLARGREPAAH</sequence>
<dbReference type="PANTHER" id="PTHR43442">
    <property type="entry name" value="GLUCONOKINASE-RELATED"/>
    <property type="match status" value="1"/>
</dbReference>
<evidence type="ECO:0000256" key="4">
    <source>
        <dbReference type="ARBA" id="ARBA00022679"/>
    </source>
</evidence>
<dbReference type="GO" id="GO:0005737">
    <property type="term" value="C:cytoplasm"/>
    <property type="evidence" value="ECO:0007669"/>
    <property type="project" value="TreeGrafter"/>
</dbReference>